<dbReference type="GO" id="GO:0005975">
    <property type="term" value="P:carbohydrate metabolic process"/>
    <property type="evidence" value="ECO:0007669"/>
    <property type="project" value="UniProtKB-ARBA"/>
</dbReference>
<dbReference type="Pfam" id="PF18887">
    <property type="entry name" value="MBG_3"/>
    <property type="match status" value="1"/>
</dbReference>
<keyword evidence="6" id="KW-0482">Metalloprotease</keyword>
<dbReference type="Gene3D" id="2.60.120.200">
    <property type="match status" value="1"/>
</dbReference>
<dbReference type="Gene3D" id="2.60.40.1080">
    <property type="match status" value="1"/>
</dbReference>
<dbReference type="GO" id="GO:0008237">
    <property type="term" value="F:metallopeptidase activity"/>
    <property type="evidence" value="ECO:0007669"/>
    <property type="project" value="UniProtKB-KW"/>
</dbReference>
<keyword evidence="6" id="KW-0645">Protease</keyword>
<dbReference type="InterPro" id="IPR013320">
    <property type="entry name" value="ConA-like_dom_sf"/>
</dbReference>
<dbReference type="EMBL" id="FMYP01000026">
    <property type="protein sequence ID" value="SDC32445.1"/>
    <property type="molecule type" value="Genomic_DNA"/>
</dbReference>
<name>A0A1G6KPI1_9BACT</name>
<dbReference type="SUPFAM" id="SSF55486">
    <property type="entry name" value="Metalloproteases ('zincins'), catalytic domain"/>
    <property type="match status" value="1"/>
</dbReference>
<evidence type="ECO:0000313" key="6">
    <source>
        <dbReference type="EMBL" id="SDC32445.1"/>
    </source>
</evidence>
<dbReference type="Gene3D" id="2.60.40.10">
    <property type="entry name" value="Immunoglobulins"/>
    <property type="match status" value="3"/>
</dbReference>
<evidence type="ECO:0000313" key="7">
    <source>
        <dbReference type="Proteomes" id="UP000199452"/>
    </source>
</evidence>
<evidence type="ECO:0000259" key="2">
    <source>
        <dbReference type="Pfam" id="PF05547"/>
    </source>
</evidence>
<feature type="domain" description="Pesticidal crystal protein Cry22Aa Ig-like" evidence="4">
    <location>
        <begin position="1891"/>
        <end position="1963"/>
    </location>
</feature>
<keyword evidence="6" id="KW-0378">Hydrolase</keyword>
<dbReference type="PANTHER" id="PTHR41775">
    <property type="entry name" value="SECRETED PROTEIN-RELATED"/>
    <property type="match status" value="1"/>
</dbReference>
<dbReference type="STRING" id="1640674.SAMN05216323_10262"/>
<reference evidence="6 7" key="1">
    <citation type="submission" date="2016-09" db="EMBL/GenBank/DDBJ databases">
        <authorList>
            <person name="Capua I."/>
            <person name="De Benedictis P."/>
            <person name="Joannis T."/>
            <person name="Lombin L.H."/>
            <person name="Cattoli G."/>
        </authorList>
    </citation>
    <scope>NUCLEOTIDE SEQUENCE [LARGE SCALE GENOMIC DNA]</scope>
    <source>
        <strain evidence="6 7">A7P-90m</strain>
    </source>
</reference>
<dbReference type="GO" id="GO:0006508">
    <property type="term" value="P:proteolysis"/>
    <property type="evidence" value="ECO:0007669"/>
    <property type="project" value="UniProtKB-KW"/>
</dbReference>
<dbReference type="InterPro" id="IPR013783">
    <property type="entry name" value="Ig-like_fold"/>
</dbReference>
<organism evidence="6 7">
    <name type="scientific">Williamwhitmania taraxaci</name>
    <dbReference type="NCBI Taxonomy" id="1640674"/>
    <lineage>
        <taxon>Bacteria</taxon>
        <taxon>Pseudomonadati</taxon>
        <taxon>Bacteroidota</taxon>
        <taxon>Bacteroidia</taxon>
        <taxon>Bacteroidales</taxon>
        <taxon>Williamwhitmaniaceae</taxon>
        <taxon>Williamwhitmania</taxon>
    </lineage>
</organism>
<feature type="signal peptide" evidence="1">
    <location>
        <begin position="1"/>
        <end position="22"/>
    </location>
</feature>
<dbReference type="GO" id="GO:0004553">
    <property type="term" value="F:hydrolase activity, hydrolyzing O-glycosyl compounds"/>
    <property type="evidence" value="ECO:0007669"/>
    <property type="project" value="UniProtKB-ARBA"/>
</dbReference>
<feature type="domain" description="Peptidase M6-like" evidence="2">
    <location>
        <begin position="194"/>
        <end position="376"/>
    </location>
</feature>
<dbReference type="Pfam" id="PF16403">
    <property type="entry name" value="Bact_surface_Ig-like"/>
    <property type="match status" value="1"/>
</dbReference>
<evidence type="ECO:0000259" key="5">
    <source>
        <dbReference type="Pfam" id="PF18887"/>
    </source>
</evidence>
<dbReference type="PANTHER" id="PTHR41775:SF1">
    <property type="entry name" value="PEPTIDASE M6-LIKE DOMAIN-CONTAINING PROTEIN"/>
    <property type="match status" value="1"/>
</dbReference>
<gene>
    <name evidence="6" type="ORF">SAMN05216323_10262</name>
</gene>
<dbReference type="RefSeq" id="WP_092437853.1">
    <property type="nucleotide sequence ID" value="NZ_FMYP01000026.1"/>
</dbReference>
<dbReference type="InterPro" id="IPR008757">
    <property type="entry name" value="Peptidase_M6-like_domain"/>
</dbReference>
<dbReference type="NCBIfam" id="NF038128">
    <property type="entry name" value="choice_anch_J"/>
    <property type="match status" value="1"/>
</dbReference>
<dbReference type="InterPro" id="IPR036116">
    <property type="entry name" value="FN3_sf"/>
</dbReference>
<accession>A0A1G6KPI1</accession>
<dbReference type="Pfam" id="PF07705">
    <property type="entry name" value="CARDB"/>
    <property type="match status" value="1"/>
</dbReference>
<dbReference type="Pfam" id="PF05547">
    <property type="entry name" value="Peptidase_M6"/>
    <property type="match status" value="1"/>
</dbReference>
<keyword evidence="1" id="KW-0732">Signal</keyword>
<keyword evidence="7" id="KW-1185">Reference proteome</keyword>
<feature type="domain" description="MBG" evidence="5">
    <location>
        <begin position="1737"/>
        <end position="1803"/>
    </location>
</feature>
<dbReference type="InterPro" id="IPR026444">
    <property type="entry name" value="Secre_tail"/>
</dbReference>
<feature type="domain" description="CARDB" evidence="3">
    <location>
        <begin position="1298"/>
        <end position="1368"/>
    </location>
</feature>
<feature type="chain" id="PRO_5011489033" evidence="1">
    <location>
        <begin position="23"/>
        <end position="2049"/>
    </location>
</feature>
<dbReference type="OrthoDB" id="9813478at2"/>
<evidence type="ECO:0000259" key="4">
    <source>
        <dbReference type="Pfam" id="PF16403"/>
    </source>
</evidence>
<dbReference type="NCBIfam" id="TIGR04183">
    <property type="entry name" value="Por_Secre_tail"/>
    <property type="match status" value="1"/>
</dbReference>
<proteinExistence type="predicted"/>
<dbReference type="InterPro" id="IPR011635">
    <property type="entry name" value="CARDB"/>
</dbReference>
<dbReference type="Proteomes" id="UP000199452">
    <property type="component" value="Unassembled WGS sequence"/>
</dbReference>
<sequence length="2049" mass="217959">MKNCFTRKLLFALFLLPLAAFSVIGDSSNTSNAFSDKSERAIQFCPAYPGLINAKNPDGTAISFYLKGDEILHWQETPTGYTLLENEKGYYCYATQDAKGNLIPSDIVATDARSKSGVSTRKNLTFSKGQIIEALKIREKLFHPTISVKTTGSKTRGATTGDRKVLMLLIDFKDRPFAHSRLEYDNMMNLAGYNGTGSFKDYYKAVSYNQLNCITTVKGPYHANGTVAKYGANINGNKYTNAKLLVQEAIDAAELDGVNFADYDNDGDGYVDAVIVVHSNNDEAQGAGSNAIWSHQSALRYSGMDRMYDGVKIDLYNIDPGVTGATGDAMGSIGVFCHEFGHALGLPDTYDIDYTKALTPGDWDVMDGGAYNNNSQTPSFHNPWARAKLGWQTPVAIVNPQVAMNLGDCSSSQDLFRVNTQTKGEYYILENRQQTGFNQYVYGHGLLIWRIDSTYISTAGNGVNTDKEHQGVGLVRANGVALNSAANTFPGTANILAFTDETTPSMKAYDGKRVYKPITNIQEVAGKINFDFVQNIPAADAGVVSVINPQSGLLNTGGVSVKASIRNYGSAAISNFPVSYKIDGEVPVVEIFVNTIEPGAVAEFEFATPLIIPVAGMHTVEIATAVVGDLIVDNDMTMKLFMLVSSFSSFPFSEDFEGNSFPPALWTVINPDVIDGTWVEKTVTGADGNVTKAAFIDYWNYAGTKDQLLTPIIDLKGGSAPSLSFNYAYHKTNSDGLAIQISTDFGNTYSTVWQKSGEELATVPGTVAFNDFTPTEASHWRNVNIELNQYIGKAIIISFTGISANGDNIYIDDVKVGESTCVSPSSPKSFSSSNISKFSGTIGWVRGNGVGVVVLQRIAEGVDGVPQNTKLYKVGDMIGASKVIYVGDATTKNLTNLIPATPYNYAVYEVSSTSCYSLEPLRGSFATLGLATVQTVTIRDLQSSSATIVGKVTSIGEAPVTERGICYGLKSYELGIEFDHVVCQSGIGEFGASLTNLLPGSPYYAVAYAKNMYGVSYGSIVPFYTTGGCDYLNYLPSSVGKFSSVYTDLGTNGAAIPVANYDDANSSPIDIGFNFNFNCLAFDKFILNTNGVIKLGTTNPSTAMLFNSDPWSATEEGFYNNDGRDMYLIAPFNFNLTAGSGVPEYRVYTAGNVGSRVTTIQFKNLSDKSFSALVGTSKEYTTETQYSNLEFQIRLYETTNVIEFVYGTWTPSANASDWSIAYVGIKGGGYGSDNIIGADKAYAASWTTGTFAKGVYTNSGWRFQKSNTFIPGLLLRFTPLAANDVSVADVYTLTNLPTDVGAPQTISADIKNIGQTDAANISVSLEVTGANTYTATPIVIPSLASGKTQRVTFPAFATNTVGTNSVKVFLAAGDLNAANDARTVSQTVSANTYSYTVGSVASTAYSSAGNSAAVKYHVAGSRVVKTVTAFIYNTGSNSGKSTKAYVYDVNGVKIGESAPVTVTIGAWNTFAILVPPTVTNSDFYVGIDVTVVGGTNYWLAAVQNINAPMEGVNVVIPVAGGTPKDFSASTRFMITAVIDLPAVTDVPVVVTNSEVIHATDVTAVVSGTITDDKGATITERGFYWSTSSPVTTANTKITSSTTGMGAISESISGLTLGNTYYAAAFATNSNGTTLGNEISFVKKSSQSINFSSLASLVYLDADVALTATATSSLAVSYTSDNTDVATVVENPVASGNFFIHVVGVGTCNILASQAGDGTYTNAVDVKQPLTINKKVVTVTIPDLTRSFNYNPQVAVPTPAIYKYMITYDGSKYAPVDVASYAVVATIDEVNYEGTVSETMVISKVNSEITFNPISAKKLSDDDFFPDVMSTSGLDIALVSSNTSVATIVDGMIHIVGEGESTITASSTGNINFNVPASADRVLLVDETKPVITLFGDAVMTVAKNATFTDPGATATDNVDGDISTSIVVTGSVNTATSGDYILTYNVADAAGNTAVAVTRTVTVSPGTGVDENDRNAVKIYSDASVVYVNIPELKGAAKLYVYNVIGNGVYQTTDLSQGLNQVVVNVISGVYMVKLEANGKVYTAKVVIR</sequence>
<protein>
    <submittedName>
        <fullName evidence="6">M6 family metalloprotease domain-containing protein/Por secretion system C-terminal sorting domain-containing protein</fullName>
    </submittedName>
</protein>
<dbReference type="NCBIfam" id="TIGR03296">
    <property type="entry name" value="M6dom_TIGR03296"/>
    <property type="match status" value="1"/>
</dbReference>
<dbReference type="SUPFAM" id="SSF49899">
    <property type="entry name" value="Concanavalin A-like lectins/glucanases"/>
    <property type="match status" value="1"/>
</dbReference>
<dbReference type="InterPro" id="IPR032179">
    <property type="entry name" value="Cry22Aa_Ig-like"/>
</dbReference>
<dbReference type="InterPro" id="IPR043772">
    <property type="entry name" value="MBG_3"/>
</dbReference>
<evidence type="ECO:0000256" key="1">
    <source>
        <dbReference type="SAM" id="SignalP"/>
    </source>
</evidence>
<evidence type="ECO:0000259" key="3">
    <source>
        <dbReference type="Pfam" id="PF07705"/>
    </source>
</evidence>
<dbReference type="SUPFAM" id="SSF49265">
    <property type="entry name" value="Fibronectin type III"/>
    <property type="match status" value="1"/>
</dbReference>